<organism evidence="2 3">
    <name type="scientific">Aeromicrobium erythreum</name>
    <dbReference type="NCBI Taxonomy" id="2041"/>
    <lineage>
        <taxon>Bacteria</taxon>
        <taxon>Bacillati</taxon>
        <taxon>Actinomycetota</taxon>
        <taxon>Actinomycetes</taxon>
        <taxon>Propionibacteriales</taxon>
        <taxon>Nocardioidaceae</taxon>
        <taxon>Aeromicrobium</taxon>
    </lineage>
</organism>
<sequence>MTSTPRTSADVVRQFVIQWVVVSILILVFIAALALVTDDALNWGLFAQLMSLNTLAAVLGVIYQRPRRRERD</sequence>
<evidence type="ECO:0000256" key="1">
    <source>
        <dbReference type="SAM" id="Phobius"/>
    </source>
</evidence>
<dbReference type="KEGG" id="aer:AERYTH_16915"/>
<keyword evidence="3" id="KW-1185">Reference proteome</keyword>
<dbReference type="EMBL" id="CP011502">
    <property type="protein sequence ID" value="ALX06258.1"/>
    <property type="molecule type" value="Genomic_DNA"/>
</dbReference>
<keyword evidence="1" id="KW-1133">Transmembrane helix</keyword>
<protein>
    <submittedName>
        <fullName evidence="2">Uncharacterized protein</fullName>
    </submittedName>
</protein>
<keyword evidence="1" id="KW-0472">Membrane</keyword>
<dbReference type="PATRIC" id="fig|2041.4.peg.3538"/>
<dbReference type="AlphaFoldDB" id="A0A0U4DDU7"/>
<feature type="transmembrane region" description="Helical" evidence="1">
    <location>
        <begin position="43"/>
        <end position="63"/>
    </location>
</feature>
<dbReference type="Proteomes" id="UP000067689">
    <property type="component" value="Chromosome"/>
</dbReference>
<gene>
    <name evidence="2" type="ORF">AERYTH_16915</name>
</gene>
<evidence type="ECO:0000313" key="2">
    <source>
        <dbReference type="EMBL" id="ALX06258.1"/>
    </source>
</evidence>
<feature type="transmembrane region" description="Helical" evidence="1">
    <location>
        <begin position="16"/>
        <end position="37"/>
    </location>
</feature>
<dbReference type="RefSeq" id="WP_067861009.1">
    <property type="nucleotide sequence ID" value="NZ_CP011502.1"/>
</dbReference>
<keyword evidence="1" id="KW-0812">Transmembrane</keyword>
<proteinExistence type="predicted"/>
<reference evidence="2 3" key="1">
    <citation type="journal article" date="1991" name="Int. J. Syst. Bacteriol.">
        <title>Description of the erythromycin-producing bacterium Arthrobacter sp. strain NRRL B-3381 as Aeromicrobium erythreum gen. nov., sp. nov.</title>
        <authorList>
            <person name="Miller E.S."/>
            <person name="Woese C.R."/>
            <person name="Brenner S."/>
        </authorList>
    </citation>
    <scope>NUCLEOTIDE SEQUENCE [LARGE SCALE GENOMIC DNA]</scope>
    <source>
        <strain evidence="2 3">AR18</strain>
    </source>
</reference>
<name>A0A0U4DDU7_9ACTN</name>
<evidence type="ECO:0000313" key="3">
    <source>
        <dbReference type="Proteomes" id="UP000067689"/>
    </source>
</evidence>
<accession>A0A0U4DDU7</accession>